<feature type="region of interest" description="Disordered" evidence="1">
    <location>
        <begin position="278"/>
        <end position="314"/>
    </location>
</feature>
<comment type="caution">
    <text evidence="2">The sequence shown here is derived from an EMBL/GenBank/DDBJ whole genome shotgun (WGS) entry which is preliminary data.</text>
</comment>
<feature type="compositionally biased region" description="Basic and acidic residues" evidence="1">
    <location>
        <begin position="295"/>
        <end position="311"/>
    </location>
</feature>
<keyword evidence="3" id="KW-1185">Reference proteome</keyword>
<feature type="compositionally biased region" description="Polar residues" evidence="1">
    <location>
        <begin position="18"/>
        <end position="27"/>
    </location>
</feature>
<reference evidence="2" key="1">
    <citation type="submission" date="2020-06" db="EMBL/GenBank/DDBJ databases">
        <authorList>
            <person name="Onetto C."/>
        </authorList>
    </citation>
    <scope>NUCLEOTIDE SEQUENCE</scope>
</reference>
<feature type="region of interest" description="Disordered" evidence="1">
    <location>
        <begin position="240"/>
        <end position="266"/>
    </location>
</feature>
<feature type="region of interest" description="Disordered" evidence="1">
    <location>
        <begin position="1"/>
        <end position="27"/>
    </location>
</feature>
<name>A0A9N8PNC0_9PEZI</name>
<dbReference type="AlphaFoldDB" id="A0A9N8PNC0"/>
<organism evidence="2 3">
    <name type="scientific">Aureobasidium mustum</name>
    <dbReference type="NCBI Taxonomy" id="2773714"/>
    <lineage>
        <taxon>Eukaryota</taxon>
        <taxon>Fungi</taxon>
        <taxon>Dikarya</taxon>
        <taxon>Ascomycota</taxon>
        <taxon>Pezizomycotina</taxon>
        <taxon>Dothideomycetes</taxon>
        <taxon>Dothideomycetidae</taxon>
        <taxon>Dothideales</taxon>
        <taxon>Saccotheciaceae</taxon>
        <taxon>Aureobasidium</taxon>
    </lineage>
</organism>
<gene>
    <name evidence="2" type="ORF">AWRI4233_LOCUS9041</name>
</gene>
<evidence type="ECO:0000256" key="1">
    <source>
        <dbReference type="SAM" id="MobiDB-lite"/>
    </source>
</evidence>
<feature type="compositionally biased region" description="Polar residues" evidence="1">
    <location>
        <begin position="240"/>
        <end position="260"/>
    </location>
</feature>
<sequence>MKREASIDAEGGPATKQARLSPSALDNDNIPSLEVKDATKTLFRGLCKEFGSTPTEPIRTKISQLLDIDPSESDLEPALFAFVQNLSFIWRANESALFIGVKNVKGRDRLIWYRPFIPGASVGACLWIDLIGPYHDDGLVRYHPPHEDVVDQVLVDRFWPSFTTAFGLTNEDGNYKYIAGVHTILSTFPRLRTSCTTSELRRWAEGRSTTATHYVPLRKYELPFLPESVWMSKPIGSQRLQPVTASEDSKSRPTTQPNSTTDRRASIRELGRIQSIISGQAGQRRQLDGIGEQQNRGKPEVKRHSVSETVERSPASFEINEAASEANTEVYQNITSESDRQSASEESFEHIDLTAVDHVNQLLQQNNIEVAFGTPHLTNGTAQANVQLTVTFPTRIRQQQPQPALQFSFINSIDTPPVLPSRRAALELLYALAMETVVGDT</sequence>
<accession>A0A9N8PNC0</accession>
<dbReference type="OrthoDB" id="3887282at2759"/>
<proteinExistence type="predicted"/>
<dbReference type="Proteomes" id="UP000714618">
    <property type="component" value="Unassembled WGS sequence"/>
</dbReference>
<protein>
    <submittedName>
        <fullName evidence="2">Uncharacterized protein</fullName>
    </submittedName>
</protein>
<evidence type="ECO:0000313" key="2">
    <source>
        <dbReference type="EMBL" id="CAD0100216.1"/>
    </source>
</evidence>
<evidence type="ECO:0000313" key="3">
    <source>
        <dbReference type="Proteomes" id="UP000714618"/>
    </source>
</evidence>
<dbReference type="EMBL" id="CAIJEO010000011">
    <property type="protein sequence ID" value="CAD0100216.1"/>
    <property type="molecule type" value="Genomic_DNA"/>
</dbReference>